<gene>
    <name evidence="11" type="ORF">C2845_PM03G28390</name>
</gene>
<keyword evidence="3" id="KW-0346">Stress response</keyword>
<dbReference type="EMBL" id="PQIB02000002">
    <property type="protein sequence ID" value="RLN33932.1"/>
    <property type="molecule type" value="Genomic_DNA"/>
</dbReference>
<keyword evidence="4" id="KW-0238">DNA-binding</keyword>
<evidence type="ECO:0000256" key="4">
    <source>
        <dbReference type="ARBA" id="ARBA00023125"/>
    </source>
</evidence>
<dbReference type="InterPro" id="IPR001471">
    <property type="entry name" value="AP2/ERF_dom"/>
</dbReference>
<evidence type="ECO:0000256" key="6">
    <source>
        <dbReference type="ARBA" id="ARBA00023163"/>
    </source>
</evidence>
<dbReference type="CDD" id="cd00018">
    <property type="entry name" value="AP2"/>
    <property type="match status" value="1"/>
</dbReference>
<evidence type="ECO:0000256" key="3">
    <source>
        <dbReference type="ARBA" id="ARBA00023016"/>
    </source>
</evidence>
<evidence type="ECO:0000256" key="8">
    <source>
        <dbReference type="ARBA" id="ARBA00024343"/>
    </source>
</evidence>
<dbReference type="InterPro" id="IPR045277">
    <property type="entry name" value="DRE1A-I"/>
</dbReference>
<comment type="similarity">
    <text evidence="8">Belongs to the AP2/ERF transcription factor family. ERF subfamily.</text>
</comment>
<comment type="caution">
    <text evidence="11">The sequence shown here is derived from an EMBL/GenBank/DDBJ whole genome shotgun (WGS) entry which is preliminary data.</text>
</comment>
<organism evidence="11 12">
    <name type="scientific">Panicum miliaceum</name>
    <name type="common">Proso millet</name>
    <name type="synonym">Broomcorn millet</name>
    <dbReference type="NCBI Taxonomy" id="4540"/>
    <lineage>
        <taxon>Eukaryota</taxon>
        <taxon>Viridiplantae</taxon>
        <taxon>Streptophyta</taxon>
        <taxon>Embryophyta</taxon>
        <taxon>Tracheophyta</taxon>
        <taxon>Spermatophyta</taxon>
        <taxon>Magnoliopsida</taxon>
        <taxon>Liliopsida</taxon>
        <taxon>Poales</taxon>
        <taxon>Poaceae</taxon>
        <taxon>PACMAD clade</taxon>
        <taxon>Panicoideae</taxon>
        <taxon>Panicodae</taxon>
        <taxon>Paniceae</taxon>
        <taxon>Panicinae</taxon>
        <taxon>Panicum</taxon>
        <taxon>Panicum sect. Panicum</taxon>
    </lineage>
</organism>
<dbReference type="InterPro" id="IPR036955">
    <property type="entry name" value="AP2/ERF_dom_sf"/>
</dbReference>
<evidence type="ECO:0000256" key="2">
    <source>
        <dbReference type="ARBA" id="ARBA00023015"/>
    </source>
</evidence>
<dbReference type="GO" id="GO:0005634">
    <property type="term" value="C:nucleus"/>
    <property type="evidence" value="ECO:0007669"/>
    <property type="project" value="UniProtKB-SubCell"/>
</dbReference>
<dbReference type="GO" id="GO:0003677">
    <property type="term" value="F:DNA binding"/>
    <property type="evidence" value="ECO:0007669"/>
    <property type="project" value="UniProtKB-KW"/>
</dbReference>
<dbReference type="SMART" id="SM00380">
    <property type="entry name" value="AP2"/>
    <property type="match status" value="1"/>
</dbReference>
<keyword evidence="7" id="KW-0539">Nucleus</keyword>
<evidence type="ECO:0000256" key="1">
    <source>
        <dbReference type="ARBA" id="ARBA00004123"/>
    </source>
</evidence>
<evidence type="ECO:0000259" key="10">
    <source>
        <dbReference type="PROSITE" id="PS51032"/>
    </source>
</evidence>
<dbReference type="InterPro" id="IPR016177">
    <property type="entry name" value="DNA-bd_dom_sf"/>
</dbReference>
<evidence type="ECO:0000256" key="9">
    <source>
        <dbReference type="SAM" id="MobiDB-lite"/>
    </source>
</evidence>
<keyword evidence="5" id="KW-0010">Activator</keyword>
<dbReference type="GO" id="GO:0003700">
    <property type="term" value="F:DNA-binding transcription factor activity"/>
    <property type="evidence" value="ECO:0007669"/>
    <property type="project" value="InterPro"/>
</dbReference>
<dbReference type="PROSITE" id="PS51032">
    <property type="entry name" value="AP2_ERF"/>
    <property type="match status" value="1"/>
</dbReference>
<keyword evidence="2" id="KW-0805">Transcription regulation</keyword>
<dbReference type="AlphaFoldDB" id="A0A3L6T6X7"/>
<name>A0A3L6T6X7_PANMI</name>
<dbReference type="STRING" id="4540.A0A3L6T6X7"/>
<reference evidence="12" key="1">
    <citation type="journal article" date="2019" name="Nat. Commun.">
        <title>The genome of broomcorn millet.</title>
        <authorList>
            <person name="Zou C."/>
            <person name="Miki D."/>
            <person name="Li D."/>
            <person name="Tang Q."/>
            <person name="Xiao L."/>
            <person name="Rajput S."/>
            <person name="Deng P."/>
            <person name="Jia W."/>
            <person name="Huang R."/>
            <person name="Zhang M."/>
            <person name="Sun Y."/>
            <person name="Hu J."/>
            <person name="Fu X."/>
            <person name="Schnable P.S."/>
            <person name="Li F."/>
            <person name="Zhang H."/>
            <person name="Feng B."/>
            <person name="Zhu X."/>
            <person name="Liu R."/>
            <person name="Schnable J.C."/>
            <person name="Zhu J.-K."/>
            <person name="Zhang H."/>
        </authorList>
    </citation>
    <scope>NUCLEOTIDE SEQUENCE [LARGE SCALE GENOMIC DNA]</scope>
</reference>
<dbReference type="PANTHER" id="PTHR31839:SF10">
    <property type="entry name" value="DEHYDRATION-RESPONSIVE ELEMENT-BINDING PROTEIN 1A"/>
    <property type="match status" value="1"/>
</dbReference>
<feature type="domain" description="AP2/ERF" evidence="10">
    <location>
        <begin position="82"/>
        <end position="143"/>
    </location>
</feature>
<dbReference type="Proteomes" id="UP000275267">
    <property type="component" value="Unassembled WGS sequence"/>
</dbReference>
<feature type="region of interest" description="Disordered" evidence="9">
    <location>
        <begin position="175"/>
        <end position="194"/>
    </location>
</feature>
<sequence length="194" mass="20563">MTRPMSLSTRSPRRPAVPQSDGSFFAAAASAAVDCHGVSRAMGREARLLRRVGDGGVGEGPDGLEGFGGAGRTKFREMRHPVFRGVRRRGNAGRWVCEVRVPGRRGCRIWLGTFDTTEAAGRAHDAAMLAIAGAGACPRLLQPSAAQPALIGRGLPPAGRSSVELERACKVPKCQKGKLGATRPRRSRPGEERG</sequence>
<dbReference type="Gene3D" id="3.30.730.10">
    <property type="entry name" value="AP2/ERF domain"/>
    <property type="match status" value="1"/>
</dbReference>
<protein>
    <submittedName>
        <fullName evidence="11">Dehydration-responsive element-binding protein 1A-like</fullName>
    </submittedName>
</protein>
<keyword evidence="12" id="KW-1185">Reference proteome</keyword>
<keyword evidence="6" id="KW-0804">Transcription</keyword>
<proteinExistence type="inferred from homology"/>
<evidence type="ECO:0000313" key="12">
    <source>
        <dbReference type="Proteomes" id="UP000275267"/>
    </source>
</evidence>
<dbReference type="Pfam" id="PF00847">
    <property type="entry name" value="AP2"/>
    <property type="match status" value="1"/>
</dbReference>
<dbReference type="PANTHER" id="PTHR31839">
    <property type="entry name" value="DEHYDRATION-RESPONSIVE ELEMENT-BINDING PROTEIN 1D"/>
    <property type="match status" value="1"/>
</dbReference>
<evidence type="ECO:0000256" key="5">
    <source>
        <dbReference type="ARBA" id="ARBA00023159"/>
    </source>
</evidence>
<dbReference type="SUPFAM" id="SSF54171">
    <property type="entry name" value="DNA-binding domain"/>
    <property type="match status" value="1"/>
</dbReference>
<evidence type="ECO:0000313" key="11">
    <source>
        <dbReference type="EMBL" id="RLN33932.1"/>
    </source>
</evidence>
<accession>A0A3L6T6X7</accession>
<evidence type="ECO:0000256" key="7">
    <source>
        <dbReference type="ARBA" id="ARBA00023242"/>
    </source>
</evidence>
<comment type="subcellular location">
    <subcellularLocation>
        <location evidence="1">Nucleus</location>
    </subcellularLocation>
</comment>